<organism evidence="2 3">
    <name type="scientific">Portunus trituberculatus</name>
    <name type="common">Swimming crab</name>
    <name type="synonym">Neptunus trituberculatus</name>
    <dbReference type="NCBI Taxonomy" id="210409"/>
    <lineage>
        <taxon>Eukaryota</taxon>
        <taxon>Metazoa</taxon>
        <taxon>Ecdysozoa</taxon>
        <taxon>Arthropoda</taxon>
        <taxon>Crustacea</taxon>
        <taxon>Multicrustacea</taxon>
        <taxon>Malacostraca</taxon>
        <taxon>Eumalacostraca</taxon>
        <taxon>Eucarida</taxon>
        <taxon>Decapoda</taxon>
        <taxon>Pleocyemata</taxon>
        <taxon>Brachyura</taxon>
        <taxon>Eubrachyura</taxon>
        <taxon>Portunoidea</taxon>
        <taxon>Portunidae</taxon>
        <taxon>Portuninae</taxon>
        <taxon>Portunus</taxon>
    </lineage>
</organism>
<feature type="compositionally biased region" description="Basic residues" evidence="1">
    <location>
        <begin position="109"/>
        <end position="122"/>
    </location>
</feature>
<accession>A0A5B7J5V8</accession>
<evidence type="ECO:0000256" key="1">
    <source>
        <dbReference type="SAM" id="MobiDB-lite"/>
    </source>
</evidence>
<feature type="compositionally biased region" description="Basic and acidic residues" evidence="1">
    <location>
        <begin position="64"/>
        <end position="80"/>
    </location>
</feature>
<evidence type="ECO:0000313" key="2">
    <source>
        <dbReference type="EMBL" id="MPC88907.1"/>
    </source>
</evidence>
<evidence type="ECO:0000313" key="3">
    <source>
        <dbReference type="Proteomes" id="UP000324222"/>
    </source>
</evidence>
<keyword evidence="3" id="KW-1185">Reference proteome</keyword>
<comment type="caution">
    <text evidence="2">The sequence shown here is derived from an EMBL/GenBank/DDBJ whole genome shotgun (WGS) entry which is preliminary data.</text>
</comment>
<sequence>MSHHNIACLTLYFEYIRLAANKVCTSVSNYLSIYFHKCRSDGWLASRSFPYIFTLLHPSLGSSRHTDAGPAVHDRPDRGQQHGSGAQPDRHLLGLVGTDGRRQDGGRAAQRHHEGHRARRQRGTNPPPVINSLVGHGSGSLFSRPCT</sequence>
<reference evidence="2 3" key="1">
    <citation type="submission" date="2019-05" db="EMBL/GenBank/DDBJ databases">
        <title>Another draft genome of Portunus trituberculatus and its Hox gene families provides insights of decapod evolution.</title>
        <authorList>
            <person name="Jeong J.-H."/>
            <person name="Song I."/>
            <person name="Kim S."/>
            <person name="Choi T."/>
            <person name="Kim D."/>
            <person name="Ryu S."/>
            <person name="Kim W."/>
        </authorList>
    </citation>
    <scope>NUCLEOTIDE SEQUENCE [LARGE SCALE GENOMIC DNA]</scope>
    <source>
        <tissue evidence="2">Muscle</tissue>
    </source>
</reference>
<protein>
    <submittedName>
        <fullName evidence="2">Uncharacterized protein</fullName>
    </submittedName>
</protein>
<dbReference type="Proteomes" id="UP000324222">
    <property type="component" value="Unassembled WGS sequence"/>
</dbReference>
<dbReference type="AlphaFoldDB" id="A0A5B7J5V8"/>
<name>A0A5B7J5V8_PORTR</name>
<dbReference type="EMBL" id="VSRR010079316">
    <property type="protein sequence ID" value="MPC88907.1"/>
    <property type="molecule type" value="Genomic_DNA"/>
</dbReference>
<feature type="region of interest" description="Disordered" evidence="1">
    <location>
        <begin position="64"/>
        <end position="147"/>
    </location>
</feature>
<proteinExistence type="predicted"/>
<gene>
    <name evidence="2" type="ORF">E2C01_083831</name>
</gene>